<evidence type="ECO:0000313" key="2">
    <source>
        <dbReference type="EMBL" id="SHH13467.1"/>
    </source>
</evidence>
<dbReference type="RefSeq" id="WP_073308902.1">
    <property type="nucleotide sequence ID" value="NZ_FQWV01000004.1"/>
</dbReference>
<gene>
    <name evidence="2" type="ORF">SAMN05443636_1907</name>
</gene>
<dbReference type="STRING" id="43928.SAMN05443636_1907"/>
<dbReference type="Proteomes" id="UP000184357">
    <property type="component" value="Unassembled WGS sequence"/>
</dbReference>
<protein>
    <recommendedName>
        <fullName evidence="4">Conditioned medium-induced protein 4</fullName>
    </recommendedName>
</protein>
<dbReference type="OrthoDB" id="146450at2157"/>
<evidence type="ECO:0000256" key="1">
    <source>
        <dbReference type="SAM" id="MobiDB-lite"/>
    </source>
</evidence>
<proteinExistence type="predicted"/>
<dbReference type="EMBL" id="FQWV01000004">
    <property type="protein sequence ID" value="SHH13467.1"/>
    <property type="molecule type" value="Genomic_DNA"/>
</dbReference>
<feature type="region of interest" description="Disordered" evidence="1">
    <location>
        <begin position="171"/>
        <end position="198"/>
    </location>
</feature>
<name>A0A1M5QH80_9EURY</name>
<feature type="region of interest" description="Disordered" evidence="1">
    <location>
        <begin position="1"/>
        <end position="37"/>
    </location>
</feature>
<reference evidence="2 3" key="1">
    <citation type="submission" date="2016-11" db="EMBL/GenBank/DDBJ databases">
        <authorList>
            <person name="Jaros S."/>
            <person name="Januszkiewicz K."/>
            <person name="Wedrychowicz H."/>
        </authorList>
    </citation>
    <scope>NUCLEOTIDE SEQUENCE [LARGE SCALE GENOMIC DNA]</scope>
    <source>
        <strain evidence="2 3">DSM 9297</strain>
    </source>
</reference>
<dbReference type="AlphaFoldDB" id="A0A1M5QH80"/>
<evidence type="ECO:0008006" key="4">
    <source>
        <dbReference type="Google" id="ProtNLM"/>
    </source>
</evidence>
<organism evidence="2 3">
    <name type="scientific">Halobaculum gomorrense</name>
    <dbReference type="NCBI Taxonomy" id="43928"/>
    <lineage>
        <taxon>Archaea</taxon>
        <taxon>Methanobacteriati</taxon>
        <taxon>Methanobacteriota</taxon>
        <taxon>Stenosarchaea group</taxon>
        <taxon>Halobacteria</taxon>
        <taxon>Halobacteriales</taxon>
        <taxon>Haloferacaceae</taxon>
        <taxon>Halobaculum</taxon>
    </lineage>
</organism>
<keyword evidence="3" id="KW-1185">Reference proteome</keyword>
<feature type="compositionally biased region" description="Basic and acidic residues" evidence="1">
    <location>
        <begin position="1"/>
        <end position="12"/>
    </location>
</feature>
<feature type="compositionally biased region" description="Basic and acidic residues" evidence="1">
    <location>
        <begin position="171"/>
        <end position="189"/>
    </location>
</feature>
<sequence length="198" mass="22100">MDEKTEELRDIFLDTTGGDTVTERQEEGHGSLAAESDADERVAELVARMRERYEFASDVPDDDLVRLVRLYFDDAADADIADELGVSAEAVFDARMDLHLVRESDRDAPFDLTRLRSLSVDDVPLADRAAELDADEETVAHYSAVVAADARSTRANDRFRDEFAELLAESDLKKGHTEDAREDGLREAAEDIETNVSF</sequence>
<evidence type="ECO:0000313" key="3">
    <source>
        <dbReference type="Proteomes" id="UP000184357"/>
    </source>
</evidence>
<accession>A0A1M5QH80</accession>